<evidence type="ECO:0000256" key="2">
    <source>
        <dbReference type="SAM" id="SignalP"/>
    </source>
</evidence>
<feature type="signal peptide" evidence="2">
    <location>
        <begin position="1"/>
        <end position="19"/>
    </location>
</feature>
<dbReference type="Proteomes" id="UP001275084">
    <property type="component" value="Unassembled WGS sequence"/>
</dbReference>
<dbReference type="InterPro" id="IPR036610">
    <property type="entry name" value="PEBP-like_sf"/>
</dbReference>
<dbReference type="CDD" id="cd00866">
    <property type="entry name" value="PEBP_euk"/>
    <property type="match status" value="1"/>
</dbReference>
<dbReference type="EMBL" id="JAUIQD010000002">
    <property type="protein sequence ID" value="KAK3359251.1"/>
    <property type="molecule type" value="Genomic_DNA"/>
</dbReference>
<dbReference type="SUPFAM" id="SSF49777">
    <property type="entry name" value="PEBP-like"/>
    <property type="match status" value="1"/>
</dbReference>
<dbReference type="Pfam" id="PF01161">
    <property type="entry name" value="PBP"/>
    <property type="match status" value="1"/>
</dbReference>
<comment type="caution">
    <text evidence="3">The sequence shown here is derived from an EMBL/GenBank/DDBJ whole genome shotgun (WGS) entry which is preliminary data.</text>
</comment>
<feature type="region of interest" description="Disordered" evidence="1">
    <location>
        <begin position="195"/>
        <end position="233"/>
    </location>
</feature>
<reference evidence="3" key="1">
    <citation type="journal article" date="2023" name="Mol. Phylogenet. Evol.">
        <title>Genome-scale phylogeny and comparative genomics of the fungal order Sordariales.</title>
        <authorList>
            <person name="Hensen N."/>
            <person name="Bonometti L."/>
            <person name="Westerberg I."/>
            <person name="Brannstrom I.O."/>
            <person name="Guillou S."/>
            <person name="Cros-Aarteil S."/>
            <person name="Calhoun S."/>
            <person name="Haridas S."/>
            <person name="Kuo A."/>
            <person name="Mondo S."/>
            <person name="Pangilinan J."/>
            <person name="Riley R."/>
            <person name="LaButti K."/>
            <person name="Andreopoulos B."/>
            <person name="Lipzen A."/>
            <person name="Chen C."/>
            <person name="Yan M."/>
            <person name="Daum C."/>
            <person name="Ng V."/>
            <person name="Clum A."/>
            <person name="Steindorff A."/>
            <person name="Ohm R.A."/>
            <person name="Martin F."/>
            <person name="Silar P."/>
            <person name="Natvig D.O."/>
            <person name="Lalanne C."/>
            <person name="Gautier V."/>
            <person name="Ament-Velasquez S.L."/>
            <person name="Kruys A."/>
            <person name="Hutchinson M.I."/>
            <person name="Powell A.J."/>
            <person name="Barry K."/>
            <person name="Miller A.N."/>
            <person name="Grigoriev I.V."/>
            <person name="Debuchy R."/>
            <person name="Gladieux P."/>
            <person name="Hiltunen Thoren M."/>
            <person name="Johannesson H."/>
        </authorList>
    </citation>
    <scope>NUCLEOTIDE SEQUENCE</scope>
    <source>
        <strain evidence="3">CBS 955.72</strain>
    </source>
</reference>
<proteinExistence type="predicted"/>
<dbReference type="AlphaFoldDB" id="A0AAJ0HQ31"/>
<keyword evidence="2" id="KW-0732">Signal</keyword>
<name>A0AAJ0HQ31_9PEZI</name>
<evidence type="ECO:0000313" key="4">
    <source>
        <dbReference type="Proteomes" id="UP001275084"/>
    </source>
</evidence>
<accession>A0AAJ0HQ31</accession>
<dbReference type="InterPro" id="IPR035810">
    <property type="entry name" value="PEBP_euk"/>
</dbReference>
<feature type="compositionally biased region" description="Polar residues" evidence="1">
    <location>
        <begin position="195"/>
        <end position="207"/>
    </location>
</feature>
<dbReference type="Gene3D" id="3.90.280.10">
    <property type="entry name" value="PEBP-like"/>
    <property type="match status" value="1"/>
</dbReference>
<organism evidence="3 4">
    <name type="scientific">Lasiosphaeria hispida</name>
    <dbReference type="NCBI Taxonomy" id="260671"/>
    <lineage>
        <taxon>Eukaryota</taxon>
        <taxon>Fungi</taxon>
        <taxon>Dikarya</taxon>
        <taxon>Ascomycota</taxon>
        <taxon>Pezizomycotina</taxon>
        <taxon>Sordariomycetes</taxon>
        <taxon>Sordariomycetidae</taxon>
        <taxon>Sordariales</taxon>
        <taxon>Lasiosphaeriaceae</taxon>
        <taxon>Lasiosphaeria</taxon>
    </lineage>
</organism>
<feature type="chain" id="PRO_5042464087" evidence="2">
    <location>
        <begin position="20"/>
        <end position="247"/>
    </location>
</feature>
<protein>
    <submittedName>
        <fullName evidence="3">Phosphatidylethanolamine-binding protein</fullName>
    </submittedName>
</protein>
<keyword evidence="4" id="KW-1185">Reference proteome</keyword>
<dbReference type="InterPro" id="IPR008914">
    <property type="entry name" value="PEBP"/>
</dbReference>
<gene>
    <name evidence="3" type="ORF">B0T25DRAFT_514819</name>
</gene>
<evidence type="ECO:0000313" key="3">
    <source>
        <dbReference type="EMBL" id="KAK3359251.1"/>
    </source>
</evidence>
<reference evidence="3" key="2">
    <citation type="submission" date="2023-06" db="EMBL/GenBank/DDBJ databases">
        <authorList>
            <consortium name="Lawrence Berkeley National Laboratory"/>
            <person name="Haridas S."/>
            <person name="Hensen N."/>
            <person name="Bonometti L."/>
            <person name="Westerberg I."/>
            <person name="Brannstrom I.O."/>
            <person name="Guillou S."/>
            <person name="Cros-Aarteil S."/>
            <person name="Calhoun S."/>
            <person name="Kuo A."/>
            <person name="Mondo S."/>
            <person name="Pangilinan J."/>
            <person name="Riley R."/>
            <person name="Labutti K."/>
            <person name="Andreopoulos B."/>
            <person name="Lipzen A."/>
            <person name="Chen C."/>
            <person name="Yanf M."/>
            <person name="Daum C."/>
            <person name="Ng V."/>
            <person name="Clum A."/>
            <person name="Steindorff A."/>
            <person name="Ohm R."/>
            <person name="Martin F."/>
            <person name="Silar P."/>
            <person name="Natvig D."/>
            <person name="Lalanne C."/>
            <person name="Gautier V."/>
            <person name="Ament-Velasquez S.L."/>
            <person name="Kruys A."/>
            <person name="Hutchinson M.I."/>
            <person name="Powell A.J."/>
            <person name="Barry K."/>
            <person name="Miller A.N."/>
            <person name="Grigoriev I.V."/>
            <person name="Debuchy R."/>
            <person name="Gladieux P."/>
            <person name="Thoren M.H."/>
            <person name="Johannesson H."/>
        </authorList>
    </citation>
    <scope>NUCLEOTIDE SEQUENCE</scope>
    <source>
        <strain evidence="3">CBS 955.72</strain>
    </source>
</reference>
<evidence type="ECO:0000256" key="1">
    <source>
        <dbReference type="SAM" id="MobiDB-lite"/>
    </source>
</evidence>
<feature type="compositionally biased region" description="Low complexity" evidence="1">
    <location>
        <begin position="215"/>
        <end position="233"/>
    </location>
</feature>
<sequence length="247" mass="25498">MMVPRSLAGLLAVATLALARTPAGFRPASNVDLIVEYNGVTPLNGVVVARNTTIPQPRIGTLARLTGTSYAVLMIDLDIPTNTPPATNTLLHWMQTGLTPATTATRINTASGTLSVFLLENSTNTAPILGYFGPNPPARTPLSHRYTQILVDTSDIDPEDITVLRTAAATIVGFNALTVLTAADLEDEVVAGNSFNVTNAGPVNDTATGGGGGSTTSTTSGSPTSSPTGGSFTTARDFKVVNIGMRN</sequence>